<comment type="caution">
    <text evidence="1">The sequence shown here is derived from an EMBL/GenBank/DDBJ whole genome shotgun (WGS) entry which is preliminary data.</text>
</comment>
<gene>
    <name evidence="1" type="ORF">ACCO45_001461</name>
</gene>
<organism evidence="1 2">
    <name type="scientific">Purpureocillium lilacinum</name>
    <name type="common">Paecilomyces lilacinus</name>
    <dbReference type="NCBI Taxonomy" id="33203"/>
    <lineage>
        <taxon>Eukaryota</taxon>
        <taxon>Fungi</taxon>
        <taxon>Dikarya</taxon>
        <taxon>Ascomycota</taxon>
        <taxon>Pezizomycotina</taxon>
        <taxon>Sordariomycetes</taxon>
        <taxon>Hypocreomycetidae</taxon>
        <taxon>Hypocreales</taxon>
        <taxon>Ophiocordycipitaceae</taxon>
        <taxon>Purpureocillium</taxon>
    </lineage>
</organism>
<proteinExistence type="predicted"/>
<protein>
    <submittedName>
        <fullName evidence="1">Uncharacterized protein</fullName>
    </submittedName>
</protein>
<keyword evidence="2" id="KW-1185">Reference proteome</keyword>
<evidence type="ECO:0000313" key="1">
    <source>
        <dbReference type="EMBL" id="KAL3964457.1"/>
    </source>
</evidence>
<dbReference type="EMBL" id="JBGNUJ010000002">
    <property type="protein sequence ID" value="KAL3964457.1"/>
    <property type="molecule type" value="Genomic_DNA"/>
</dbReference>
<sequence>MPVPAVELRVTVSSRGVAWLPSQGPHSAAAVENLRVQSSDRAKSVLTTLEGQGRTVTTAGDIVPMAREIFRPSAWPFENALRRWKSRYTGSSAVDRNGASGAADWQRLSVREERVKLRALGPGQEAIQERGGVRRWELGPAPRVSTGGMLHILLIAWFFTFEPWIREGHAVLDRRYMKVSRGIREADPGGSGDLGVVPRRSNGSLRSRARLARDSLLELGQGPGTAPIASAATYMSVPAESACSRRRPWGHFEEDAFVQVAQQVSVLGTRQRAHWSQVRGPLAPGLLQERGGPCRASSRAGGLLFFRDPLASVLHGTAATPRRALDPHWTTLRCALEALAGKRQQQQQRSKRDGGWLGVEARKPTAVGPWRDKLPPPPLPPPLSPLMVMYHIISRSSAAGTRLGSLFEDCLPRSCASSAGAPSSRLVLAWLAVRCCWESCAWTGAEVLPWTERMPCMRTWMDEWTDATGEGHDYEVYGVH</sequence>
<reference evidence="1" key="1">
    <citation type="submission" date="2024-12" db="EMBL/GenBank/DDBJ databases">
        <title>Comparative genomics and development of molecular markers within Purpureocillium lilacinum and among Purpureocillium species.</title>
        <authorList>
            <person name="Yeh Z.-Y."/>
            <person name="Ni N.-T."/>
            <person name="Lo P.-H."/>
            <person name="Mushyakhwo K."/>
            <person name="Lin C.-F."/>
            <person name="Nai Y.-S."/>
        </authorList>
    </citation>
    <scope>NUCLEOTIDE SEQUENCE</scope>
    <source>
        <strain evidence="1">NCHU-NPUST-175</strain>
    </source>
</reference>
<dbReference type="Proteomes" id="UP001638806">
    <property type="component" value="Unassembled WGS sequence"/>
</dbReference>
<evidence type="ECO:0000313" key="2">
    <source>
        <dbReference type="Proteomes" id="UP001638806"/>
    </source>
</evidence>
<accession>A0ACC4E8G5</accession>
<name>A0ACC4E8G5_PURLI</name>